<dbReference type="EMBL" id="RFKV01000056">
    <property type="protein sequence ID" value="RMD77192.1"/>
    <property type="molecule type" value="Genomic_DNA"/>
</dbReference>
<evidence type="ECO:0000313" key="3">
    <source>
        <dbReference type="Proteomes" id="UP000269410"/>
    </source>
</evidence>
<dbReference type="Proteomes" id="UP000269410">
    <property type="component" value="Unassembled WGS sequence"/>
</dbReference>
<protein>
    <submittedName>
        <fullName evidence="2">Uncharacterized protein</fullName>
    </submittedName>
</protein>
<feature type="transmembrane region" description="Helical" evidence="1">
    <location>
        <begin position="428"/>
        <end position="449"/>
    </location>
</feature>
<name>A0A3M0YYP5_9BACT</name>
<feature type="transmembrane region" description="Helical" evidence="1">
    <location>
        <begin position="469"/>
        <end position="491"/>
    </location>
</feature>
<comment type="caution">
    <text evidence="2">The sequence shown here is derived from an EMBL/GenBank/DDBJ whole genome shotgun (WGS) entry which is preliminary data.</text>
</comment>
<evidence type="ECO:0000313" key="2">
    <source>
        <dbReference type="EMBL" id="RMD77192.1"/>
    </source>
</evidence>
<reference evidence="2 3" key="1">
    <citation type="submission" date="2018-10" db="EMBL/GenBank/DDBJ databases">
        <title>Thermophilic Lithotrophy and Phototrophy in an Intertidal, Iron-rich, Geothermal Spring.</title>
        <authorList>
            <person name="Ward L.M."/>
            <person name="Idei A."/>
            <person name="Nakagawa M."/>
            <person name="Ueno Y."/>
            <person name="Fischer W."/>
            <person name="Mcglynn S.E."/>
        </authorList>
    </citation>
    <scope>NUCLEOTIDE SEQUENCE [LARGE SCALE GENOMIC DNA]</scope>
    <source>
        <strain evidence="2">J137</strain>
    </source>
</reference>
<sequence>MKLRYKVNIKLYFVLVISFCVLVTISFVRILSAQQTGPQPTEKIIVQPVAGFGKNCTPNYGKCPPGNINLAASESLEFYGGMSMDYFVEALKNKYPNDWMNICYDPSKFSGQLITIFGVLGVDFKIGNRMAVRVCPQGLIPSKGTSEDGITAWGCCPKGYRATVRYGGTLFNPNYQDRTEISLICCRDPGPQYLIYEYYDACEYHIKNKDGSKELVLKIKNGNPKEERERVNKNIFGQNQVTDEPYGYVITHGEEVGENGPLYVQGIPIGDLINEVGVSKVDNNGSGFVCAEKSGCTLTDDKKVVLSEDLYVNKDNECRKCYSAGEIIGLEEGTSQAIVCDPDAVRSGTGGGRGGSGSSPKSPVRKLSSVANNASLTQACIYSGTNNSPNGVGGSEGYLQCKKCVEQGGVWTAIGCVDPSPLGIITGVIRIIFGVVGGIALVLLIIAGLQYMKGEEEAVKKARENLIQLFTGLVVLIFSIVILRIIGINILDVLPVGSV</sequence>
<dbReference type="AlphaFoldDB" id="A0A3M0YYP5"/>
<organism evidence="2 3">
    <name type="scientific">Candidatus Dojkabacteria bacterium</name>
    <dbReference type="NCBI Taxonomy" id="2099670"/>
    <lineage>
        <taxon>Bacteria</taxon>
        <taxon>Candidatus Dojkabacteria</taxon>
    </lineage>
</organism>
<gene>
    <name evidence="2" type="ORF">D6810_01720</name>
</gene>
<feature type="transmembrane region" description="Helical" evidence="1">
    <location>
        <begin position="12"/>
        <end position="31"/>
    </location>
</feature>
<keyword evidence="1" id="KW-1133">Transmembrane helix</keyword>
<keyword evidence="1" id="KW-0472">Membrane</keyword>
<evidence type="ECO:0000256" key="1">
    <source>
        <dbReference type="SAM" id="Phobius"/>
    </source>
</evidence>
<keyword evidence="1" id="KW-0812">Transmembrane</keyword>
<accession>A0A3M0YYP5</accession>
<proteinExistence type="predicted"/>